<reference evidence="2 3" key="1">
    <citation type="journal article" date="2024" name="Proc. Natl. Acad. Sci. U.S.A.">
        <title>The genetic regulatory architecture and epigenomic basis for age-related changes in rattlesnake venom.</title>
        <authorList>
            <person name="Hogan M.P."/>
            <person name="Holding M.L."/>
            <person name="Nystrom G.S."/>
            <person name="Colston T.J."/>
            <person name="Bartlett D.A."/>
            <person name="Mason A.J."/>
            <person name="Ellsworth S.A."/>
            <person name="Rautsaw R.M."/>
            <person name="Lawrence K.C."/>
            <person name="Strickland J.L."/>
            <person name="He B."/>
            <person name="Fraser P."/>
            <person name="Margres M.J."/>
            <person name="Gilbert D.M."/>
            <person name="Gibbs H.L."/>
            <person name="Parkinson C.L."/>
            <person name="Rokyta D.R."/>
        </authorList>
    </citation>
    <scope>NUCLEOTIDE SEQUENCE [LARGE SCALE GENOMIC DNA]</scope>
    <source>
        <strain evidence="2">DRR0105</strain>
    </source>
</reference>
<feature type="compositionally biased region" description="Low complexity" evidence="1">
    <location>
        <begin position="142"/>
        <end position="161"/>
    </location>
</feature>
<feature type="region of interest" description="Disordered" evidence="1">
    <location>
        <begin position="276"/>
        <end position="334"/>
    </location>
</feature>
<evidence type="ECO:0000313" key="3">
    <source>
        <dbReference type="Proteomes" id="UP001474421"/>
    </source>
</evidence>
<dbReference type="Proteomes" id="UP001474421">
    <property type="component" value="Unassembled WGS sequence"/>
</dbReference>
<dbReference type="PRINTS" id="PR01217">
    <property type="entry name" value="PRICHEXTENSN"/>
</dbReference>
<feature type="compositionally biased region" description="Low complexity" evidence="1">
    <location>
        <begin position="71"/>
        <end position="82"/>
    </location>
</feature>
<comment type="caution">
    <text evidence="2">The sequence shown here is derived from an EMBL/GenBank/DDBJ whole genome shotgun (WGS) entry which is preliminary data.</text>
</comment>
<feature type="compositionally biased region" description="Low complexity" evidence="1">
    <location>
        <begin position="11"/>
        <end position="42"/>
    </location>
</feature>
<feature type="compositionally biased region" description="Pro residues" evidence="1">
    <location>
        <begin position="309"/>
        <end position="318"/>
    </location>
</feature>
<feature type="compositionally biased region" description="Pro residues" evidence="1">
    <location>
        <begin position="1"/>
        <end position="10"/>
    </location>
</feature>
<evidence type="ECO:0000313" key="2">
    <source>
        <dbReference type="EMBL" id="KAK9401604.1"/>
    </source>
</evidence>
<feature type="region of interest" description="Disordered" evidence="1">
    <location>
        <begin position="1"/>
        <end position="245"/>
    </location>
</feature>
<dbReference type="EMBL" id="JAOTOJ010000004">
    <property type="protein sequence ID" value="KAK9401604.1"/>
    <property type="molecule type" value="Genomic_DNA"/>
</dbReference>
<feature type="compositionally biased region" description="Basic residues" evidence="1">
    <location>
        <begin position="200"/>
        <end position="216"/>
    </location>
</feature>
<gene>
    <name evidence="2" type="ORF">NXF25_009960</name>
</gene>
<proteinExistence type="predicted"/>
<accession>A0AAW1BHT3</accession>
<sequence length="334" mass="33055">MGTPLPPSPAGPSRAPPARLAAPRAAPASLAPLSPGGLLARAGGRRGPGCPGDVAAAPGGREPRGGRWKMAAASPAHSPAAGGLPGGGPPPGAGPLEGGQRGGVAVLGLCGKKAPRQGRPGPPQPSPARTPPPPAPEPPAHPARAAPGTRRPPAASAASSTPSPPARAPLGRAASRPGWQVARSTGSRARQSPEAEPPRRQSRPGRGRLARPRRRTAWTAPAVAGAHRPAAIATTPKPKLSNSTWWPGPALADWLGSRMQSGARRGIGRQGVYANEAGDADVTKPGGNGQRGALPSGERGGGFASPEPAAAPPKPRPAPRTVIRAASPGAAIPP</sequence>
<feature type="compositionally biased region" description="Low complexity" evidence="1">
    <location>
        <begin position="217"/>
        <end position="233"/>
    </location>
</feature>
<dbReference type="AlphaFoldDB" id="A0AAW1BHT3"/>
<protein>
    <submittedName>
        <fullName evidence="2">MAX dimerization protein 4 MXD4 mRNA</fullName>
    </submittedName>
</protein>
<feature type="compositionally biased region" description="Pro residues" evidence="1">
    <location>
        <begin position="120"/>
        <end position="141"/>
    </location>
</feature>
<name>A0AAW1BHT3_CROAD</name>
<evidence type="ECO:0000256" key="1">
    <source>
        <dbReference type="SAM" id="MobiDB-lite"/>
    </source>
</evidence>
<organism evidence="2 3">
    <name type="scientific">Crotalus adamanteus</name>
    <name type="common">Eastern diamondback rattlesnake</name>
    <dbReference type="NCBI Taxonomy" id="8729"/>
    <lineage>
        <taxon>Eukaryota</taxon>
        <taxon>Metazoa</taxon>
        <taxon>Chordata</taxon>
        <taxon>Craniata</taxon>
        <taxon>Vertebrata</taxon>
        <taxon>Euteleostomi</taxon>
        <taxon>Lepidosauria</taxon>
        <taxon>Squamata</taxon>
        <taxon>Bifurcata</taxon>
        <taxon>Unidentata</taxon>
        <taxon>Episquamata</taxon>
        <taxon>Toxicofera</taxon>
        <taxon>Serpentes</taxon>
        <taxon>Colubroidea</taxon>
        <taxon>Viperidae</taxon>
        <taxon>Crotalinae</taxon>
        <taxon>Crotalus</taxon>
    </lineage>
</organism>
<keyword evidence="3" id="KW-1185">Reference proteome</keyword>